<dbReference type="EMBL" id="HBFQ01048405">
    <property type="protein sequence ID" value="CAD8860216.1"/>
    <property type="molecule type" value="Transcribed_RNA"/>
</dbReference>
<reference evidence="1" key="1">
    <citation type="submission" date="2021-01" db="EMBL/GenBank/DDBJ databases">
        <authorList>
            <person name="Corre E."/>
            <person name="Pelletier E."/>
            <person name="Niang G."/>
            <person name="Scheremetjew M."/>
            <person name="Finn R."/>
            <person name="Kale V."/>
            <person name="Holt S."/>
            <person name="Cochrane G."/>
            <person name="Meng A."/>
            <person name="Brown T."/>
            <person name="Cohen L."/>
        </authorList>
    </citation>
    <scope>NUCLEOTIDE SEQUENCE</scope>
</reference>
<dbReference type="AlphaFoldDB" id="A0A7S1ANI2"/>
<name>A0A7S1ANI2_NOCSC</name>
<organism evidence="1">
    <name type="scientific">Noctiluca scintillans</name>
    <name type="common">Sea sparkle</name>
    <name type="synonym">Red tide dinoflagellate</name>
    <dbReference type="NCBI Taxonomy" id="2966"/>
    <lineage>
        <taxon>Eukaryota</taxon>
        <taxon>Sar</taxon>
        <taxon>Alveolata</taxon>
        <taxon>Dinophyceae</taxon>
        <taxon>Noctilucales</taxon>
        <taxon>Noctilucaceae</taxon>
        <taxon>Noctiluca</taxon>
    </lineage>
</organism>
<protein>
    <submittedName>
        <fullName evidence="1">Uncharacterized protein</fullName>
    </submittedName>
</protein>
<evidence type="ECO:0000313" key="1">
    <source>
        <dbReference type="EMBL" id="CAD8860216.1"/>
    </source>
</evidence>
<gene>
    <name evidence="1" type="ORF">NSCI0253_LOCUS34570</name>
</gene>
<accession>A0A7S1ANI2</accession>
<proteinExistence type="predicted"/>
<sequence>MHTDSAVTNLLRFVQLCVKCKTSSTILRATRRNDARAAFDDEELWRLERLTGCFTSHEQKVVVLKELLASERRVCHEVQKRPQERFLKFWLFMEQSRLARTAVRHRHWITPPRSGRRRVSKQDPSLASC</sequence>